<accession>A0A915L0R6</accession>
<proteinExistence type="predicted"/>
<evidence type="ECO:0000313" key="2">
    <source>
        <dbReference type="Proteomes" id="UP000887565"/>
    </source>
</evidence>
<dbReference type="AlphaFoldDB" id="A0A915L0R6"/>
<evidence type="ECO:0000313" key="3">
    <source>
        <dbReference type="WBParaSite" id="nRc.2.0.1.t43348-RA"/>
    </source>
</evidence>
<dbReference type="Proteomes" id="UP000887565">
    <property type="component" value="Unplaced"/>
</dbReference>
<reference evidence="3" key="1">
    <citation type="submission" date="2022-11" db="UniProtKB">
        <authorList>
            <consortium name="WormBaseParasite"/>
        </authorList>
    </citation>
    <scope>IDENTIFICATION</scope>
</reference>
<name>A0A915L0R6_ROMCU</name>
<dbReference type="WBParaSite" id="nRc.2.0.1.t43348-RA">
    <property type="protein sequence ID" value="nRc.2.0.1.t43348-RA"/>
    <property type="gene ID" value="nRc.2.0.1.g43348"/>
</dbReference>
<organism evidence="2 3">
    <name type="scientific">Romanomermis culicivorax</name>
    <name type="common">Nematode worm</name>
    <dbReference type="NCBI Taxonomy" id="13658"/>
    <lineage>
        <taxon>Eukaryota</taxon>
        <taxon>Metazoa</taxon>
        <taxon>Ecdysozoa</taxon>
        <taxon>Nematoda</taxon>
        <taxon>Enoplea</taxon>
        <taxon>Dorylaimia</taxon>
        <taxon>Mermithida</taxon>
        <taxon>Mermithoidea</taxon>
        <taxon>Mermithidae</taxon>
        <taxon>Romanomermis</taxon>
    </lineage>
</organism>
<feature type="compositionally biased region" description="Basic and acidic residues" evidence="1">
    <location>
        <begin position="63"/>
        <end position="83"/>
    </location>
</feature>
<evidence type="ECO:0000256" key="1">
    <source>
        <dbReference type="SAM" id="MobiDB-lite"/>
    </source>
</evidence>
<feature type="region of interest" description="Disordered" evidence="1">
    <location>
        <begin position="63"/>
        <end position="94"/>
    </location>
</feature>
<protein>
    <submittedName>
        <fullName evidence="3">Uncharacterized protein</fullName>
    </submittedName>
</protein>
<keyword evidence="2" id="KW-1185">Reference proteome</keyword>
<sequence>MQLEPKLEPWIAQSLSTKPIRIRLHQDCHSPSTAILTTAPEQPRQLQPHMEMLLEQLIQQYDCNHEEHKSRQRPKEYPSKEYPPKPSPSISTQR</sequence>